<sequence>MAYSGVQVPQGDQGPRSGTTSATPTGYTHNGPGAGLAAANAVVRMSLAPDSEWAQVGAVLLAPGPGRDAWQINRSQMSITTAVPTGKAPTLLGYTVDHYTTARADLRLVTREYDGSMDTTTAAMVWSPPGRWLLLLADPADRTPTKAAITSPPAGLIPFAHTT</sequence>
<dbReference type="AlphaFoldDB" id="A0A1N7HEH8"/>
<feature type="compositionally biased region" description="Polar residues" evidence="1">
    <location>
        <begin position="16"/>
        <end position="28"/>
    </location>
</feature>
<organism evidence="3 4">
    <name type="scientific">Williamsia sterculiae</name>
    <dbReference type="NCBI Taxonomy" id="1344003"/>
    <lineage>
        <taxon>Bacteria</taxon>
        <taxon>Bacillati</taxon>
        <taxon>Actinomycetota</taxon>
        <taxon>Actinomycetes</taxon>
        <taxon>Mycobacteriales</taxon>
        <taxon>Nocardiaceae</taxon>
        <taxon>Williamsia</taxon>
    </lineage>
</organism>
<dbReference type="EMBL" id="FTNT01000016">
    <property type="protein sequence ID" value="SIS23277.1"/>
    <property type="molecule type" value="Genomic_DNA"/>
</dbReference>
<reference evidence="3 4" key="1">
    <citation type="submission" date="2017-01" db="EMBL/GenBank/DDBJ databases">
        <authorList>
            <person name="Mah S.A."/>
            <person name="Swanson W.J."/>
            <person name="Moy G.W."/>
            <person name="Vacquier V.D."/>
        </authorList>
    </citation>
    <scope>NUCLEOTIDE SEQUENCE [LARGE SCALE GENOMIC DNA]</scope>
    <source>
        <strain evidence="3 4">CPCC 203464</strain>
    </source>
</reference>
<dbReference type="Proteomes" id="UP000186218">
    <property type="component" value="Unassembled WGS sequence"/>
</dbReference>
<gene>
    <name evidence="3" type="ORF">SAMN05445060_4088</name>
</gene>
<dbReference type="Pfam" id="PF26526">
    <property type="entry name" value="DUF8175"/>
    <property type="match status" value="1"/>
</dbReference>
<keyword evidence="4" id="KW-1185">Reference proteome</keyword>
<evidence type="ECO:0000313" key="4">
    <source>
        <dbReference type="Proteomes" id="UP000186218"/>
    </source>
</evidence>
<dbReference type="STRING" id="1344003.SAMN05445060_4088"/>
<accession>A0A1N7HEH8</accession>
<evidence type="ECO:0000259" key="2">
    <source>
        <dbReference type="Pfam" id="PF26526"/>
    </source>
</evidence>
<protein>
    <recommendedName>
        <fullName evidence="2">DUF8175 domain-containing protein</fullName>
    </recommendedName>
</protein>
<proteinExistence type="predicted"/>
<feature type="region of interest" description="Disordered" evidence="1">
    <location>
        <begin position="1"/>
        <end position="31"/>
    </location>
</feature>
<dbReference type="InterPro" id="IPR058488">
    <property type="entry name" value="DUF8175"/>
</dbReference>
<evidence type="ECO:0000313" key="3">
    <source>
        <dbReference type="EMBL" id="SIS23277.1"/>
    </source>
</evidence>
<feature type="domain" description="DUF8175" evidence="2">
    <location>
        <begin position="4"/>
        <end position="145"/>
    </location>
</feature>
<name>A0A1N7HEH8_9NOCA</name>
<evidence type="ECO:0000256" key="1">
    <source>
        <dbReference type="SAM" id="MobiDB-lite"/>
    </source>
</evidence>